<dbReference type="PANTHER" id="PTHR12526">
    <property type="entry name" value="GLYCOSYLTRANSFERASE"/>
    <property type="match status" value="1"/>
</dbReference>
<dbReference type="Pfam" id="PF13439">
    <property type="entry name" value="Glyco_transf_4"/>
    <property type="match status" value="1"/>
</dbReference>
<dbReference type="SUPFAM" id="SSF53756">
    <property type="entry name" value="UDP-Glycosyltransferase/glycogen phosphorylase"/>
    <property type="match status" value="1"/>
</dbReference>
<evidence type="ECO:0000259" key="1">
    <source>
        <dbReference type="Pfam" id="PF00534"/>
    </source>
</evidence>
<keyword evidence="3" id="KW-0808">Transferase</keyword>
<dbReference type="RefSeq" id="WP_073153091.1">
    <property type="nucleotide sequence ID" value="NZ_FQYY01000009.1"/>
</dbReference>
<dbReference type="Proteomes" id="UP000184225">
    <property type="component" value="Unassembled WGS sequence"/>
</dbReference>
<dbReference type="Gene3D" id="3.40.50.2000">
    <property type="entry name" value="Glycogen Phosphorylase B"/>
    <property type="match status" value="2"/>
</dbReference>
<dbReference type="InterPro" id="IPR001296">
    <property type="entry name" value="Glyco_trans_1"/>
</dbReference>
<feature type="domain" description="Glycosyltransferase subfamily 4-like N-terminal" evidence="2">
    <location>
        <begin position="13"/>
        <end position="173"/>
    </location>
</feature>
<dbReference type="STRING" id="579105.SAMN04488096_10993"/>
<dbReference type="AlphaFoldDB" id="A0A1M6H2Q9"/>
<feature type="domain" description="Glycosyl transferase family 1" evidence="1">
    <location>
        <begin position="182"/>
        <end position="339"/>
    </location>
</feature>
<proteinExistence type="predicted"/>
<evidence type="ECO:0000313" key="4">
    <source>
        <dbReference type="Proteomes" id="UP000184225"/>
    </source>
</evidence>
<dbReference type="GO" id="GO:0016757">
    <property type="term" value="F:glycosyltransferase activity"/>
    <property type="evidence" value="ECO:0007669"/>
    <property type="project" value="InterPro"/>
</dbReference>
<protein>
    <submittedName>
        <fullName evidence="3">Glycosyltransferase involved in cell wall bisynthesis</fullName>
    </submittedName>
</protein>
<dbReference type="OrthoDB" id="7560678at2"/>
<evidence type="ECO:0000313" key="3">
    <source>
        <dbReference type="EMBL" id="SHJ16477.1"/>
    </source>
</evidence>
<reference evidence="3 4" key="1">
    <citation type="submission" date="2016-11" db="EMBL/GenBank/DDBJ databases">
        <authorList>
            <person name="Jaros S."/>
            <person name="Januszkiewicz K."/>
            <person name="Wedrychowicz H."/>
        </authorList>
    </citation>
    <scope>NUCLEOTIDE SEQUENCE [LARGE SCALE GENOMIC DNA]</scope>
    <source>
        <strain evidence="3 4">DSM 21425</strain>
    </source>
</reference>
<dbReference type="Pfam" id="PF00534">
    <property type="entry name" value="Glycos_transf_1"/>
    <property type="match status" value="1"/>
</dbReference>
<sequence length="360" mass="40813">MKVLQIIDSLGTGGAEKLILDSVPLYIEQGITTDVLVLRDENYPFMQQLEELNICKVYKLGRGSVYHPIHILKIAEILPKYDIAHVHLFPAQYWAVLAKKLSKAKTKLIFTEHNTSNKRINNKFLAVIDRYFYSKYDKIVSISKEIDEIIKRHTKLKMSQVVFKVIENGVDLNNIYEAEELQELKQVNQNIILQVSAFRPQKDQKTLINSFTYLPENTILLLAGDGPLKSGLEIFTKELGLSERILFLGNRSDIPQLLKTADVIVLSSHYEGMSLSSIEGMASGRPFIASDVPGLSEIVSDAGLLFPQGNAKLLAEHIQKLLGNKVLYDEVVEKCQERAEEYDISIMVKKYIQLYEEVLA</sequence>
<dbReference type="PANTHER" id="PTHR12526:SF630">
    <property type="entry name" value="GLYCOSYLTRANSFERASE"/>
    <property type="match status" value="1"/>
</dbReference>
<evidence type="ECO:0000259" key="2">
    <source>
        <dbReference type="Pfam" id="PF13439"/>
    </source>
</evidence>
<gene>
    <name evidence="3" type="ORF">SAMN04488096_10993</name>
</gene>
<accession>A0A1M6H2Q9</accession>
<name>A0A1M6H2Q9_9FLAO</name>
<dbReference type="EMBL" id="FQYY01000009">
    <property type="protein sequence ID" value="SHJ16477.1"/>
    <property type="molecule type" value="Genomic_DNA"/>
</dbReference>
<keyword evidence="4" id="KW-1185">Reference proteome</keyword>
<dbReference type="InterPro" id="IPR028098">
    <property type="entry name" value="Glyco_trans_4-like_N"/>
</dbReference>
<organism evidence="3 4">
    <name type="scientific">Mesonia phycicola</name>
    <dbReference type="NCBI Taxonomy" id="579105"/>
    <lineage>
        <taxon>Bacteria</taxon>
        <taxon>Pseudomonadati</taxon>
        <taxon>Bacteroidota</taxon>
        <taxon>Flavobacteriia</taxon>
        <taxon>Flavobacteriales</taxon>
        <taxon>Flavobacteriaceae</taxon>
        <taxon>Mesonia</taxon>
    </lineage>
</organism>